<dbReference type="Proteomes" id="UP000595140">
    <property type="component" value="Unassembled WGS sequence"/>
</dbReference>
<dbReference type="AlphaFoldDB" id="A0A484MWK2"/>
<accession>A0A484MWK2</accession>
<protein>
    <submittedName>
        <fullName evidence="1">Uncharacterized protein</fullName>
    </submittedName>
</protein>
<dbReference type="EMBL" id="OOIL02004693">
    <property type="protein sequence ID" value="VFQ92807.1"/>
    <property type="molecule type" value="Genomic_DNA"/>
</dbReference>
<evidence type="ECO:0000313" key="1">
    <source>
        <dbReference type="EMBL" id="VFQ92807.1"/>
    </source>
</evidence>
<evidence type="ECO:0000313" key="2">
    <source>
        <dbReference type="Proteomes" id="UP000595140"/>
    </source>
</evidence>
<sequence>MEDLHLYEHISGLGANRSDQAIWKPKSNGLFTLKAAKHFLDCSGHASVQHQKSHFQFCCLFFYLIMQSNVSGDTENLDCG</sequence>
<name>A0A484MWK2_9ASTE</name>
<reference evidence="1 2" key="1">
    <citation type="submission" date="2018-04" db="EMBL/GenBank/DDBJ databases">
        <authorList>
            <person name="Vogel A."/>
        </authorList>
    </citation>
    <scope>NUCLEOTIDE SEQUENCE [LARGE SCALE GENOMIC DNA]</scope>
</reference>
<keyword evidence="2" id="KW-1185">Reference proteome</keyword>
<proteinExistence type="predicted"/>
<gene>
    <name evidence="1" type="ORF">CCAM_LOCUS34583</name>
</gene>
<organism evidence="1 2">
    <name type="scientific">Cuscuta campestris</name>
    <dbReference type="NCBI Taxonomy" id="132261"/>
    <lineage>
        <taxon>Eukaryota</taxon>
        <taxon>Viridiplantae</taxon>
        <taxon>Streptophyta</taxon>
        <taxon>Embryophyta</taxon>
        <taxon>Tracheophyta</taxon>
        <taxon>Spermatophyta</taxon>
        <taxon>Magnoliopsida</taxon>
        <taxon>eudicotyledons</taxon>
        <taxon>Gunneridae</taxon>
        <taxon>Pentapetalae</taxon>
        <taxon>asterids</taxon>
        <taxon>lamiids</taxon>
        <taxon>Solanales</taxon>
        <taxon>Convolvulaceae</taxon>
        <taxon>Cuscuteae</taxon>
        <taxon>Cuscuta</taxon>
        <taxon>Cuscuta subgen. Grammica</taxon>
        <taxon>Cuscuta sect. Cleistogrammica</taxon>
    </lineage>
</organism>